<keyword evidence="13" id="KW-0511">Multifunctional enzyme</keyword>
<dbReference type="Gene3D" id="3.40.50.10260">
    <property type="entry name" value="YjeF N-terminal domain"/>
    <property type="match status" value="1"/>
</dbReference>
<dbReference type="NCBIfam" id="TIGR00197">
    <property type="entry name" value="yjeF_nterm"/>
    <property type="match status" value="1"/>
</dbReference>
<feature type="binding site" evidence="17">
    <location>
        <position position="295"/>
    </location>
    <ligand>
        <name>(6S)-NADPHX</name>
        <dbReference type="ChEBI" id="CHEBI:64076"/>
    </ligand>
</feature>
<evidence type="ECO:0000256" key="11">
    <source>
        <dbReference type="ARBA" id="ARBA00023235"/>
    </source>
</evidence>
<evidence type="ECO:0000256" key="4">
    <source>
        <dbReference type="ARBA" id="ARBA00009524"/>
    </source>
</evidence>
<dbReference type="Pfam" id="PF03853">
    <property type="entry name" value="YjeF_N"/>
    <property type="match status" value="1"/>
</dbReference>
<dbReference type="PROSITE" id="PS51383">
    <property type="entry name" value="YJEF_C_3"/>
    <property type="match status" value="1"/>
</dbReference>
<dbReference type="Gene3D" id="3.40.1190.20">
    <property type="match status" value="1"/>
</dbReference>
<dbReference type="InterPro" id="IPR029056">
    <property type="entry name" value="Ribokinase-like"/>
</dbReference>
<comment type="catalytic activity">
    <reaction evidence="1 18 19">
        <text>(6R)-NADHX = (6S)-NADHX</text>
        <dbReference type="Rhea" id="RHEA:32215"/>
        <dbReference type="ChEBI" id="CHEBI:64074"/>
        <dbReference type="ChEBI" id="CHEBI:64075"/>
        <dbReference type="EC" id="5.1.99.6"/>
    </reaction>
</comment>
<evidence type="ECO:0000256" key="3">
    <source>
        <dbReference type="ARBA" id="ARBA00006001"/>
    </source>
</evidence>
<keyword evidence="7 17" id="KW-0067">ATP-binding</keyword>
<dbReference type="SUPFAM" id="SSF53613">
    <property type="entry name" value="Ribokinase-like"/>
    <property type="match status" value="1"/>
</dbReference>
<dbReference type="PANTHER" id="PTHR12592:SF0">
    <property type="entry name" value="ATP-DEPENDENT (S)-NAD(P)H-HYDRATE DEHYDRATASE"/>
    <property type="match status" value="1"/>
</dbReference>
<keyword evidence="11 18" id="KW-0413">Isomerase</keyword>
<dbReference type="PIRSF" id="PIRSF017184">
    <property type="entry name" value="Nnr"/>
    <property type="match status" value="1"/>
</dbReference>
<dbReference type="InterPro" id="IPR030677">
    <property type="entry name" value="Nnr"/>
</dbReference>
<gene>
    <name evidence="17" type="primary">nnrD</name>
    <name evidence="18" type="synonym">nnrE</name>
    <name evidence="22" type="ORF">KZ820_14110</name>
</gene>
<reference evidence="22 23" key="1">
    <citation type="submission" date="2021-07" db="EMBL/GenBank/DDBJ databases">
        <title>Sphingomonas sp.</title>
        <authorList>
            <person name="Feng G."/>
            <person name="Li J."/>
            <person name="Pan M."/>
        </authorList>
    </citation>
    <scope>NUCLEOTIDE SEQUENCE [LARGE SCALE GENOMIC DNA]</scope>
    <source>
        <strain evidence="22 23">RRHST34</strain>
    </source>
</reference>
<comment type="caution">
    <text evidence="22">The sequence shown here is derived from an EMBL/GenBank/DDBJ whole genome shotgun (WGS) entry which is preliminary data.</text>
</comment>
<evidence type="ECO:0000256" key="17">
    <source>
        <dbReference type="HAMAP-Rule" id="MF_01965"/>
    </source>
</evidence>
<comment type="similarity">
    <text evidence="18">Belongs to the NnrE/AIBP family.</text>
</comment>
<keyword evidence="23" id="KW-1185">Reference proteome</keyword>
<feature type="domain" description="YjeF C-terminal" evidence="20">
    <location>
        <begin position="208"/>
        <end position="460"/>
    </location>
</feature>
<comment type="catalytic activity">
    <reaction evidence="16 17 19">
        <text>(6S)-NADPHX + ADP = AMP + phosphate + NADPH + H(+)</text>
        <dbReference type="Rhea" id="RHEA:32235"/>
        <dbReference type="ChEBI" id="CHEBI:15378"/>
        <dbReference type="ChEBI" id="CHEBI:43474"/>
        <dbReference type="ChEBI" id="CHEBI:57783"/>
        <dbReference type="ChEBI" id="CHEBI:64076"/>
        <dbReference type="ChEBI" id="CHEBI:456215"/>
        <dbReference type="ChEBI" id="CHEBI:456216"/>
        <dbReference type="EC" id="4.2.1.136"/>
    </reaction>
</comment>
<comment type="caution">
    <text evidence="18">Lacks conserved residue(s) required for the propagation of feature annotation.</text>
</comment>
<comment type="similarity">
    <text evidence="4 19">In the C-terminal section; belongs to the NnrD/CARKD family.</text>
</comment>
<dbReference type="NCBIfam" id="TIGR00196">
    <property type="entry name" value="yjeF_cterm"/>
    <property type="match status" value="1"/>
</dbReference>
<feature type="binding site" evidence="17">
    <location>
        <begin position="376"/>
        <end position="380"/>
    </location>
    <ligand>
        <name>AMP</name>
        <dbReference type="ChEBI" id="CHEBI:456215"/>
    </ligand>
</feature>
<keyword evidence="5 18" id="KW-0479">Metal-binding</keyword>
<comment type="function">
    <text evidence="18">Catalyzes the epimerization of the S- and R-forms of NAD(P)HX, a damaged form of NAD(P)H that is a result of enzymatic or heat-dependent hydration. This is a prerequisite for the S-specific NAD(P)H-hydrate dehydratase to allow the repair of both epimers of NAD(P)HX.</text>
</comment>
<feature type="binding site" evidence="18">
    <location>
        <begin position="122"/>
        <end position="128"/>
    </location>
    <ligand>
        <name>(6S)-NADPHX</name>
        <dbReference type="ChEBI" id="CHEBI:64076"/>
    </ligand>
</feature>
<dbReference type="InterPro" id="IPR000631">
    <property type="entry name" value="CARKD"/>
</dbReference>
<evidence type="ECO:0000256" key="2">
    <source>
        <dbReference type="ARBA" id="ARBA00000909"/>
    </source>
</evidence>
<keyword evidence="12 17" id="KW-0456">Lyase</keyword>
<keyword evidence="8 17" id="KW-0521">NADP</keyword>
<protein>
    <recommendedName>
        <fullName evidence="19">Bifunctional NAD(P)H-hydrate repair enzyme</fullName>
    </recommendedName>
    <alternativeName>
        <fullName evidence="19">Nicotinamide nucleotide repair protein</fullName>
    </alternativeName>
    <domain>
        <recommendedName>
            <fullName evidence="19">ADP-dependent (S)-NAD(P)H-hydrate dehydratase</fullName>
            <ecNumber evidence="19">4.2.1.136</ecNumber>
        </recommendedName>
        <alternativeName>
            <fullName evidence="19">ADP-dependent NAD(P)HX dehydratase</fullName>
        </alternativeName>
    </domain>
    <domain>
        <recommendedName>
            <fullName evidence="19">NAD(P)H-hydrate epimerase</fullName>
            <ecNumber evidence="19">5.1.99.6</ecNumber>
        </recommendedName>
    </domain>
</protein>
<feature type="binding site" evidence="17">
    <location>
        <position position="406"/>
    </location>
    <ligand>
        <name>(6S)-NADPHX</name>
        <dbReference type="ChEBI" id="CHEBI:64076"/>
    </ligand>
</feature>
<evidence type="ECO:0000256" key="10">
    <source>
        <dbReference type="ARBA" id="ARBA00023027"/>
    </source>
</evidence>
<comment type="function">
    <text evidence="14 19">Bifunctional enzyme that catalyzes the epimerization of the S- and R-forms of NAD(P)HX and the dehydration of the S-form of NAD(P)HX at the expense of ADP, which is converted to AMP. This allows the repair of both epimers of NAD(P)HX, a damaged form of NAD(P)H that is a result of enzymatic or heat-dependent hydration.</text>
</comment>
<dbReference type="PROSITE" id="PS51385">
    <property type="entry name" value="YJEF_N"/>
    <property type="match status" value="1"/>
</dbReference>
<feature type="binding site" evidence="18">
    <location>
        <position position="151"/>
    </location>
    <ligand>
        <name>(6S)-NADPHX</name>
        <dbReference type="ChEBI" id="CHEBI:64076"/>
    </ligand>
</feature>
<comment type="catalytic activity">
    <reaction evidence="15 17 19">
        <text>(6S)-NADHX + ADP = AMP + phosphate + NADH + H(+)</text>
        <dbReference type="Rhea" id="RHEA:32223"/>
        <dbReference type="ChEBI" id="CHEBI:15378"/>
        <dbReference type="ChEBI" id="CHEBI:43474"/>
        <dbReference type="ChEBI" id="CHEBI:57945"/>
        <dbReference type="ChEBI" id="CHEBI:64074"/>
        <dbReference type="ChEBI" id="CHEBI:456215"/>
        <dbReference type="ChEBI" id="CHEBI:456216"/>
        <dbReference type="EC" id="4.2.1.136"/>
    </reaction>
</comment>
<dbReference type="PROSITE" id="PS01050">
    <property type="entry name" value="YJEF_C_2"/>
    <property type="match status" value="1"/>
</dbReference>
<evidence type="ECO:0000256" key="18">
    <source>
        <dbReference type="HAMAP-Rule" id="MF_01966"/>
    </source>
</evidence>
<comment type="cofactor">
    <cofactor evidence="18 19">
        <name>K(+)</name>
        <dbReference type="ChEBI" id="CHEBI:29103"/>
    </cofactor>
    <text evidence="18 19">Binds 1 potassium ion per subunit.</text>
</comment>
<feature type="binding site" evidence="18">
    <location>
        <position position="118"/>
    </location>
    <ligand>
        <name>K(+)</name>
        <dbReference type="ChEBI" id="CHEBI:29103"/>
    </ligand>
</feature>
<comment type="subunit">
    <text evidence="17">Homotetramer.</text>
</comment>
<dbReference type="RefSeq" id="WP_219749260.1">
    <property type="nucleotide sequence ID" value="NZ_JAHXZN010000005.1"/>
</dbReference>
<dbReference type="Proteomes" id="UP000759103">
    <property type="component" value="Unassembled WGS sequence"/>
</dbReference>
<dbReference type="HAMAP" id="MF_01966">
    <property type="entry name" value="NADHX_epimerase"/>
    <property type="match status" value="1"/>
</dbReference>
<dbReference type="InterPro" id="IPR004443">
    <property type="entry name" value="YjeF_N_dom"/>
</dbReference>
<evidence type="ECO:0000256" key="8">
    <source>
        <dbReference type="ARBA" id="ARBA00022857"/>
    </source>
</evidence>
<evidence type="ECO:0000256" key="15">
    <source>
        <dbReference type="ARBA" id="ARBA00048238"/>
    </source>
</evidence>
<feature type="binding site" evidence="18">
    <location>
        <begin position="61"/>
        <end position="65"/>
    </location>
    <ligand>
        <name>(6S)-NADPHX</name>
        <dbReference type="ChEBI" id="CHEBI:64076"/>
    </ligand>
</feature>
<dbReference type="PANTHER" id="PTHR12592">
    <property type="entry name" value="ATP-DEPENDENT (S)-NAD(P)H-HYDRATE DEHYDRATASE FAMILY MEMBER"/>
    <property type="match status" value="1"/>
</dbReference>
<dbReference type="Pfam" id="PF01256">
    <property type="entry name" value="Carb_kinase"/>
    <property type="match status" value="1"/>
</dbReference>
<evidence type="ECO:0000256" key="6">
    <source>
        <dbReference type="ARBA" id="ARBA00022741"/>
    </source>
</evidence>
<sequence length="466" mass="46376">MTPLDGTIVLDAAAMRAAEQAAIAAGESVESLMQRAGRAVGDAVHRLAGAHAVLVVCGPGNNGGDGYLAAARLRALGRTVRVAAAAAPRGAAAIAAREAWGGAVEPLAAAKPAPVLVDSLYGTGLRRPLAADEAASLARLVAGAALAIAVDLPSGVASDDGALLGQVPRYHVTLALGAAKPAHLLQPAAARCGGVRVLPLGIALSGDTRALPPPRLAAPPVDSHKFSRGMVALIKGRMAGAGELAARAAMRAGAGYVSLLGATIPQAPHALVRRSIERDDPLVDARIGALVIGPGLGRDDHARDLLERALASDRALLIDGDALHLVTPERLRARGGTIVLTPHAGEFHALFGETQGSKLAAACTAAERAGAVVVYKGPDTVIAAPGGRALLAGEASSWLSTAGSGDVLAGAIAARLAAGGDPLDAAAAGVWLHAAAARRLGAGFIADDLAEALAPALAAAIRETRA</sequence>
<dbReference type="SUPFAM" id="SSF64153">
    <property type="entry name" value="YjeF N-terminal domain-like"/>
    <property type="match status" value="1"/>
</dbReference>
<evidence type="ECO:0000256" key="1">
    <source>
        <dbReference type="ARBA" id="ARBA00000013"/>
    </source>
</evidence>
<keyword evidence="6 17" id="KW-0547">Nucleotide-binding</keyword>
<dbReference type="EC" id="5.1.99.6" evidence="19"/>
<evidence type="ECO:0000256" key="16">
    <source>
        <dbReference type="ARBA" id="ARBA00049209"/>
    </source>
</evidence>
<comment type="catalytic activity">
    <reaction evidence="2 18 19">
        <text>(6R)-NADPHX = (6S)-NADPHX</text>
        <dbReference type="Rhea" id="RHEA:32227"/>
        <dbReference type="ChEBI" id="CHEBI:64076"/>
        <dbReference type="ChEBI" id="CHEBI:64077"/>
        <dbReference type="EC" id="5.1.99.6"/>
    </reaction>
</comment>
<comment type="similarity">
    <text evidence="3 19">In the N-terminal section; belongs to the NnrE/AIBP family.</text>
</comment>
<evidence type="ECO:0000256" key="9">
    <source>
        <dbReference type="ARBA" id="ARBA00022958"/>
    </source>
</evidence>
<dbReference type="InterPro" id="IPR017953">
    <property type="entry name" value="Carbohydrate_kinase_pred_CS"/>
</dbReference>
<feature type="binding site" evidence="18">
    <location>
        <position position="154"/>
    </location>
    <ligand>
        <name>K(+)</name>
        <dbReference type="ChEBI" id="CHEBI:29103"/>
    </ligand>
</feature>
<dbReference type="HAMAP" id="MF_01965">
    <property type="entry name" value="NADHX_dehydratase"/>
    <property type="match status" value="1"/>
</dbReference>
<keyword evidence="9 18" id="KW-0630">Potassium</keyword>
<dbReference type="EMBL" id="JAHXZN010000005">
    <property type="protein sequence ID" value="MBW6531873.1"/>
    <property type="molecule type" value="Genomic_DNA"/>
</dbReference>
<feature type="binding site" evidence="17">
    <location>
        <position position="405"/>
    </location>
    <ligand>
        <name>AMP</name>
        <dbReference type="ChEBI" id="CHEBI:456215"/>
    </ligand>
</feature>
<feature type="domain" description="YjeF N-terminal" evidence="21">
    <location>
        <begin position="15"/>
        <end position="208"/>
    </location>
</feature>
<dbReference type="EC" id="4.2.1.136" evidence="19"/>
<proteinExistence type="inferred from homology"/>
<evidence type="ECO:0000259" key="21">
    <source>
        <dbReference type="PROSITE" id="PS51385"/>
    </source>
</evidence>
<evidence type="ECO:0000256" key="13">
    <source>
        <dbReference type="ARBA" id="ARBA00023268"/>
    </source>
</evidence>
<dbReference type="InterPro" id="IPR036652">
    <property type="entry name" value="YjeF_N_dom_sf"/>
</dbReference>
<comment type="function">
    <text evidence="17">Catalyzes the dehydration of the S-form of NAD(P)HX at the expense of ADP, which is converted to AMP. Together with NAD(P)HX epimerase, which catalyzes the epimerization of the S- and R-forms, the enzyme allows the repair of both epimers of NAD(P)HX, a damaged form of NAD(P)H that is a result of enzymatic or heat-dependent hydration.</text>
</comment>
<feature type="binding site" evidence="18">
    <location>
        <position position="62"/>
    </location>
    <ligand>
        <name>K(+)</name>
        <dbReference type="ChEBI" id="CHEBI:29103"/>
    </ligand>
</feature>
<evidence type="ECO:0000259" key="20">
    <source>
        <dbReference type="PROSITE" id="PS51383"/>
    </source>
</evidence>
<evidence type="ECO:0000256" key="12">
    <source>
        <dbReference type="ARBA" id="ARBA00023239"/>
    </source>
</evidence>
<name>A0ABS7BQJ4_9SPHN</name>
<evidence type="ECO:0000256" key="19">
    <source>
        <dbReference type="PIRNR" id="PIRNR017184"/>
    </source>
</evidence>
<organism evidence="22 23">
    <name type="scientific">Sphingomonas citri</name>
    <dbReference type="NCBI Taxonomy" id="2862499"/>
    <lineage>
        <taxon>Bacteria</taxon>
        <taxon>Pseudomonadati</taxon>
        <taxon>Pseudomonadota</taxon>
        <taxon>Alphaproteobacteria</taxon>
        <taxon>Sphingomonadales</taxon>
        <taxon>Sphingomonadaceae</taxon>
        <taxon>Sphingomonas</taxon>
    </lineage>
</organism>
<evidence type="ECO:0000256" key="14">
    <source>
        <dbReference type="ARBA" id="ARBA00025153"/>
    </source>
</evidence>
<feature type="binding site" evidence="17">
    <location>
        <position position="343"/>
    </location>
    <ligand>
        <name>(6S)-NADPHX</name>
        <dbReference type="ChEBI" id="CHEBI:64076"/>
    </ligand>
</feature>
<comment type="similarity">
    <text evidence="17">Belongs to the NnrD/CARKD family.</text>
</comment>
<evidence type="ECO:0000313" key="22">
    <source>
        <dbReference type="EMBL" id="MBW6531873.1"/>
    </source>
</evidence>
<evidence type="ECO:0000256" key="7">
    <source>
        <dbReference type="ARBA" id="ARBA00022840"/>
    </source>
</evidence>
<comment type="cofactor">
    <cofactor evidence="17">
        <name>Mg(2+)</name>
        <dbReference type="ChEBI" id="CHEBI:18420"/>
    </cofactor>
</comment>
<keyword evidence="10 17" id="KW-0520">NAD</keyword>
<evidence type="ECO:0000256" key="5">
    <source>
        <dbReference type="ARBA" id="ARBA00022723"/>
    </source>
</evidence>
<feature type="binding site" evidence="17">
    <location>
        <position position="241"/>
    </location>
    <ligand>
        <name>(6S)-NADPHX</name>
        <dbReference type="ChEBI" id="CHEBI:64076"/>
    </ligand>
</feature>
<evidence type="ECO:0000313" key="23">
    <source>
        <dbReference type="Proteomes" id="UP000759103"/>
    </source>
</evidence>
<accession>A0ABS7BQJ4</accession>
<dbReference type="CDD" id="cd01171">
    <property type="entry name" value="YXKO-related"/>
    <property type="match status" value="1"/>
</dbReference>